<reference evidence="1 2" key="1">
    <citation type="journal article" date="2018" name="Science">
        <title>The opium poppy genome and morphinan production.</title>
        <authorList>
            <person name="Guo L."/>
            <person name="Winzer T."/>
            <person name="Yang X."/>
            <person name="Li Y."/>
            <person name="Ning Z."/>
            <person name="He Z."/>
            <person name="Teodor R."/>
            <person name="Lu Y."/>
            <person name="Bowser T.A."/>
            <person name="Graham I.A."/>
            <person name="Ye K."/>
        </authorList>
    </citation>
    <scope>NUCLEOTIDE SEQUENCE [LARGE SCALE GENOMIC DNA]</scope>
    <source>
        <strain evidence="2">cv. HN1</strain>
        <tissue evidence="1">Leaves</tissue>
    </source>
</reference>
<dbReference type="EMBL" id="CM010723">
    <property type="protein sequence ID" value="RZC78032.1"/>
    <property type="molecule type" value="Genomic_DNA"/>
</dbReference>
<organism evidence="1 2">
    <name type="scientific">Papaver somniferum</name>
    <name type="common">Opium poppy</name>
    <dbReference type="NCBI Taxonomy" id="3469"/>
    <lineage>
        <taxon>Eukaryota</taxon>
        <taxon>Viridiplantae</taxon>
        <taxon>Streptophyta</taxon>
        <taxon>Embryophyta</taxon>
        <taxon>Tracheophyta</taxon>
        <taxon>Spermatophyta</taxon>
        <taxon>Magnoliopsida</taxon>
        <taxon>Ranunculales</taxon>
        <taxon>Papaveraceae</taxon>
        <taxon>Papaveroideae</taxon>
        <taxon>Papaver</taxon>
    </lineage>
</organism>
<dbReference type="Proteomes" id="UP000316621">
    <property type="component" value="Chromosome 9"/>
</dbReference>
<protein>
    <submittedName>
        <fullName evidence="1">Uncharacterized protein</fullName>
    </submittedName>
</protein>
<evidence type="ECO:0000313" key="1">
    <source>
        <dbReference type="EMBL" id="RZC78032.1"/>
    </source>
</evidence>
<gene>
    <name evidence="1" type="ORF">C5167_002214</name>
</gene>
<dbReference type="Gramene" id="RZC78032">
    <property type="protein sequence ID" value="RZC78032"/>
    <property type="gene ID" value="C5167_002214"/>
</dbReference>
<sequence>MLNASSSAPATLRSDNNHHQLICMNTTGAVNSAMKQQTSTQLINSMFMVLNRHSHSSFPANRLSTRKERQTMSLQGLNERHGEVALKQARAWQDVQTLGCRKPYLKAHHVVKRCLHLLMKKQTCALNPKYHGAKDRREIQALMTNMRVKKSPSTRGASNLKINPPVLDNQEARVYKSFHPRLEGECLNPLVLTL</sequence>
<keyword evidence="2" id="KW-1185">Reference proteome</keyword>
<accession>A0A4Y7L072</accession>
<proteinExistence type="predicted"/>
<name>A0A4Y7L072_PAPSO</name>
<dbReference type="AlphaFoldDB" id="A0A4Y7L072"/>
<evidence type="ECO:0000313" key="2">
    <source>
        <dbReference type="Proteomes" id="UP000316621"/>
    </source>
</evidence>